<dbReference type="AlphaFoldDB" id="A0A2M7W4W4"/>
<reference evidence="4" key="1">
    <citation type="submission" date="2017-09" db="EMBL/GenBank/DDBJ databases">
        <title>Depth-based differentiation of microbial function through sediment-hosted aquifers and enrichment of novel symbionts in the deep terrestrial subsurface.</title>
        <authorList>
            <person name="Probst A.J."/>
            <person name="Ladd B."/>
            <person name="Jarett J.K."/>
            <person name="Geller-Mcgrath D.E."/>
            <person name="Sieber C.M.K."/>
            <person name="Emerson J.B."/>
            <person name="Anantharaman K."/>
            <person name="Thomas B.C."/>
            <person name="Malmstrom R."/>
            <person name="Stieglmeier M."/>
            <person name="Klingl A."/>
            <person name="Woyke T."/>
            <person name="Ryan C.M."/>
            <person name="Banfield J.F."/>
        </authorList>
    </citation>
    <scope>NUCLEOTIDE SEQUENCE [LARGE SCALE GENOMIC DNA]</scope>
</reference>
<proteinExistence type="predicted"/>
<dbReference type="InterPro" id="IPR028098">
    <property type="entry name" value="Glyco_trans_4-like_N"/>
</dbReference>
<dbReference type="Gene3D" id="3.40.50.2000">
    <property type="entry name" value="Glycogen Phosphorylase B"/>
    <property type="match status" value="2"/>
</dbReference>
<dbReference type="SUPFAM" id="SSF53756">
    <property type="entry name" value="UDP-Glycosyltransferase/glycogen phosphorylase"/>
    <property type="match status" value="1"/>
</dbReference>
<dbReference type="PANTHER" id="PTHR45947:SF3">
    <property type="entry name" value="SULFOQUINOVOSYL TRANSFERASE SQD2"/>
    <property type="match status" value="1"/>
</dbReference>
<dbReference type="InterPro" id="IPR050194">
    <property type="entry name" value="Glycosyltransferase_grp1"/>
</dbReference>
<organism evidence="3 4">
    <name type="scientific">Candidatus Berkelbacteria bacterium CG_4_10_14_0_2_um_filter_35_9_33_12</name>
    <dbReference type="NCBI Taxonomy" id="1974499"/>
    <lineage>
        <taxon>Bacteria</taxon>
        <taxon>Candidatus Berkelbacteria</taxon>
    </lineage>
</organism>
<accession>A0A2M7W4W4</accession>
<dbReference type="InterPro" id="IPR001296">
    <property type="entry name" value="Glyco_trans_1"/>
</dbReference>
<feature type="domain" description="Glycosyltransferase subfamily 4-like N-terminal" evidence="2">
    <location>
        <begin position="78"/>
        <end position="176"/>
    </location>
</feature>
<evidence type="ECO:0000313" key="3">
    <source>
        <dbReference type="EMBL" id="PJA20964.1"/>
    </source>
</evidence>
<comment type="caution">
    <text evidence="3">The sequence shown here is derived from an EMBL/GenBank/DDBJ whole genome shotgun (WGS) entry which is preliminary data.</text>
</comment>
<protein>
    <recommendedName>
        <fullName evidence="5">Glycosyltransferase subfamily 4-like N-terminal domain-containing protein</fullName>
    </recommendedName>
</protein>
<dbReference type="EMBL" id="PFQF01000004">
    <property type="protein sequence ID" value="PJA20964.1"/>
    <property type="molecule type" value="Genomic_DNA"/>
</dbReference>
<gene>
    <name evidence="3" type="ORF">COX60_00200</name>
</gene>
<dbReference type="Proteomes" id="UP000230137">
    <property type="component" value="Unassembled WGS sequence"/>
</dbReference>
<dbReference type="Pfam" id="PF13439">
    <property type="entry name" value="Glyco_transf_4"/>
    <property type="match status" value="1"/>
</dbReference>
<feature type="domain" description="Glycosyl transferase family 1" evidence="1">
    <location>
        <begin position="180"/>
        <end position="334"/>
    </location>
</feature>
<evidence type="ECO:0008006" key="5">
    <source>
        <dbReference type="Google" id="ProtNLM"/>
    </source>
</evidence>
<name>A0A2M7W4W4_9BACT</name>
<evidence type="ECO:0000259" key="2">
    <source>
        <dbReference type="Pfam" id="PF13439"/>
    </source>
</evidence>
<sequence>MKTKKILEISHSVAQMGGIEKQLNQIKNIFKRQYDLVFWVGNKHLADRLSGETIDWKLNINGGWAFLHYLLFQKREQKYFAKRIEQLGDNLKTVHIHSLTEQLLLTPIIKKIGVKVVWTIHGELILGKNIWLKKIFVKIARQADQIICVTQNTQEQVKKYYSEANTVVIYNGVEVSKRISEKKFNSPLTVGFVGRLGTEKNFSYFVQLVNGLWSKNIEIKIQIAGNKIDNRYDRFLNNRQVKFCGYLEDIDQFYRQIDWLIFPSPSEGCPYALLEAMTSGVIPIVSPIKPLLEIIQDNYTGIVLSMVLKNDIIKLVELIKNQPKMLRFSVNAKKTTANYSSVIFSQNLAKIYG</sequence>
<evidence type="ECO:0000313" key="4">
    <source>
        <dbReference type="Proteomes" id="UP000230137"/>
    </source>
</evidence>
<evidence type="ECO:0000259" key="1">
    <source>
        <dbReference type="Pfam" id="PF00534"/>
    </source>
</evidence>
<dbReference type="Pfam" id="PF00534">
    <property type="entry name" value="Glycos_transf_1"/>
    <property type="match status" value="1"/>
</dbReference>
<dbReference type="PANTHER" id="PTHR45947">
    <property type="entry name" value="SULFOQUINOVOSYL TRANSFERASE SQD2"/>
    <property type="match status" value="1"/>
</dbReference>
<dbReference type="CDD" id="cd03801">
    <property type="entry name" value="GT4_PimA-like"/>
    <property type="match status" value="1"/>
</dbReference>
<dbReference type="GO" id="GO:0016757">
    <property type="term" value="F:glycosyltransferase activity"/>
    <property type="evidence" value="ECO:0007669"/>
    <property type="project" value="InterPro"/>
</dbReference>